<evidence type="ECO:0000313" key="1">
    <source>
        <dbReference type="EMBL" id="KAK7544988.1"/>
    </source>
</evidence>
<sequence>MGDEASQTVRADESTHSGLAWLSVSPHPHLSHSPTTLLPRRPHPLALALALVLLPPWAVPSASPSPALDVASLLPQSTPSPYPLAPAPASAHFPFPLPFLVLSPLAPLHSACGLVFKTLSPKTSCSLQLPESAKTWLFYNLLATLFSYSPLHGVIS</sequence>
<accession>A0ABR1MAT9</accession>
<keyword evidence="2" id="KW-1185">Reference proteome</keyword>
<dbReference type="Proteomes" id="UP001360953">
    <property type="component" value="Unassembled WGS sequence"/>
</dbReference>
<reference evidence="1 2" key="1">
    <citation type="submission" date="2024-04" db="EMBL/GenBank/DDBJ databases">
        <title>Phyllosticta paracitricarpa is synonymous to the EU quarantine fungus P. citricarpa based on phylogenomic analyses.</title>
        <authorList>
            <consortium name="Lawrence Berkeley National Laboratory"/>
            <person name="Van ingen-buijs V.A."/>
            <person name="Van westerhoven A.C."/>
            <person name="Haridas S."/>
            <person name="Skiadas P."/>
            <person name="Martin F."/>
            <person name="Groenewald J.Z."/>
            <person name="Crous P.W."/>
            <person name="Seidl M.F."/>
        </authorList>
    </citation>
    <scope>NUCLEOTIDE SEQUENCE [LARGE SCALE GENOMIC DNA]</scope>
    <source>
        <strain evidence="1 2">CPC 17464</strain>
    </source>
</reference>
<gene>
    <name evidence="1" type="ORF">J3D65DRAFT_46012</name>
</gene>
<name>A0ABR1MAT9_9PEZI</name>
<evidence type="ECO:0000313" key="2">
    <source>
        <dbReference type="Proteomes" id="UP001360953"/>
    </source>
</evidence>
<dbReference type="GeneID" id="92029337"/>
<dbReference type="EMBL" id="JBBPEH010000001">
    <property type="protein sequence ID" value="KAK7544988.1"/>
    <property type="molecule type" value="Genomic_DNA"/>
</dbReference>
<protein>
    <submittedName>
        <fullName evidence="1">Uncharacterized protein</fullName>
    </submittedName>
</protein>
<comment type="caution">
    <text evidence="1">The sequence shown here is derived from an EMBL/GenBank/DDBJ whole genome shotgun (WGS) entry which is preliminary data.</text>
</comment>
<proteinExistence type="predicted"/>
<dbReference type="RefSeq" id="XP_066660223.1">
    <property type="nucleotide sequence ID" value="XM_066796431.1"/>
</dbReference>
<organism evidence="1 2">
    <name type="scientific">Phyllosticta citribraziliensis</name>
    <dbReference type="NCBI Taxonomy" id="989973"/>
    <lineage>
        <taxon>Eukaryota</taxon>
        <taxon>Fungi</taxon>
        <taxon>Dikarya</taxon>
        <taxon>Ascomycota</taxon>
        <taxon>Pezizomycotina</taxon>
        <taxon>Dothideomycetes</taxon>
        <taxon>Dothideomycetes incertae sedis</taxon>
        <taxon>Botryosphaeriales</taxon>
        <taxon>Phyllostictaceae</taxon>
        <taxon>Phyllosticta</taxon>
    </lineage>
</organism>